<comment type="subunit">
    <text evidence="5">Self-interacts. Interacts with FtsZ.</text>
</comment>
<dbReference type="InterPro" id="IPR003494">
    <property type="entry name" value="SHS2_FtsA"/>
</dbReference>
<dbReference type="HAMAP" id="MF_02033">
    <property type="entry name" value="FtsA"/>
    <property type="match status" value="1"/>
</dbReference>
<dbReference type="AlphaFoldDB" id="A0A0G1HXS7"/>
<keyword evidence="2 5" id="KW-0132">Cell division</keyword>
<name>A0A0G1HXS7_UNCK3</name>
<feature type="domain" description="SHS2" evidence="7">
    <location>
        <begin position="7"/>
        <end position="195"/>
    </location>
</feature>
<dbReference type="Proteomes" id="UP000034752">
    <property type="component" value="Unassembled WGS sequence"/>
</dbReference>
<organism evidence="8 9">
    <name type="scientific">candidate division Kazan bacterium GW2011_GWA1_44_22</name>
    <dbReference type="NCBI Taxonomy" id="1620410"/>
    <lineage>
        <taxon>Bacteria</taxon>
        <taxon>Bacteria division Kazan-3B-28</taxon>
    </lineage>
</organism>
<dbReference type="SUPFAM" id="SSF53067">
    <property type="entry name" value="Actin-like ATPase domain"/>
    <property type="match status" value="2"/>
</dbReference>
<dbReference type="InterPro" id="IPR020823">
    <property type="entry name" value="Cell_div_FtsA"/>
</dbReference>
<protein>
    <recommendedName>
        <fullName evidence="5 6">Cell division protein FtsA</fullName>
    </recommendedName>
</protein>
<dbReference type="InterPro" id="IPR050696">
    <property type="entry name" value="FtsA/MreB"/>
</dbReference>
<accession>A0A0G1HXS7</accession>
<dbReference type="CDD" id="cd24048">
    <property type="entry name" value="ASKHA_NBD_FtsA"/>
    <property type="match status" value="1"/>
</dbReference>
<gene>
    <name evidence="5" type="primary">ftsA</name>
    <name evidence="8" type="ORF">VE96_C0023G0013</name>
</gene>
<dbReference type="SMART" id="SM00842">
    <property type="entry name" value="FtsA"/>
    <property type="match status" value="1"/>
</dbReference>
<dbReference type="PANTHER" id="PTHR32432">
    <property type="entry name" value="CELL DIVISION PROTEIN FTSA-RELATED"/>
    <property type="match status" value="1"/>
</dbReference>
<comment type="caution">
    <text evidence="8">The sequence shown here is derived from an EMBL/GenBank/DDBJ whole genome shotgun (WGS) entry which is preliminary data.</text>
</comment>
<dbReference type="GO" id="GO:0032153">
    <property type="term" value="C:cell division site"/>
    <property type="evidence" value="ECO:0007669"/>
    <property type="project" value="UniProtKB-UniRule"/>
</dbReference>
<evidence type="ECO:0000256" key="6">
    <source>
        <dbReference type="PIRNR" id="PIRNR003101"/>
    </source>
</evidence>
<dbReference type="PANTHER" id="PTHR32432:SF4">
    <property type="entry name" value="CELL DIVISION PROTEIN FTSA"/>
    <property type="match status" value="1"/>
</dbReference>
<evidence type="ECO:0000313" key="8">
    <source>
        <dbReference type="EMBL" id="KKT51946.1"/>
    </source>
</evidence>
<evidence type="ECO:0000256" key="4">
    <source>
        <dbReference type="ARBA" id="ARBA00023306"/>
    </source>
</evidence>
<keyword evidence="4 5" id="KW-0131">Cell cycle</keyword>
<dbReference type="PIRSF" id="PIRSF003101">
    <property type="entry name" value="FtsA"/>
    <property type="match status" value="1"/>
</dbReference>
<evidence type="ECO:0000259" key="7">
    <source>
        <dbReference type="SMART" id="SM00842"/>
    </source>
</evidence>
<comment type="function">
    <text evidence="5 6">Cell division protein that is involved in the assembly of the Z ring. May serve as a membrane anchor for the Z ring.</text>
</comment>
<evidence type="ECO:0000256" key="1">
    <source>
        <dbReference type="ARBA" id="ARBA00022475"/>
    </source>
</evidence>
<dbReference type="GO" id="GO:0009898">
    <property type="term" value="C:cytoplasmic side of plasma membrane"/>
    <property type="evidence" value="ECO:0007669"/>
    <property type="project" value="UniProtKB-UniRule"/>
</dbReference>
<dbReference type="EMBL" id="LCIJ01000023">
    <property type="protein sequence ID" value="KKT51946.1"/>
    <property type="molecule type" value="Genomic_DNA"/>
</dbReference>
<evidence type="ECO:0000256" key="3">
    <source>
        <dbReference type="ARBA" id="ARBA00023136"/>
    </source>
</evidence>
<evidence type="ECO:0000313" key="9">
    <source>
        <dbReference type="Proteomes" id="UP000034752"/>
    </source>
</evidence>
<evidence type="ECO:0000256" key="5">
    <source>
        <dbReference type="HAMAP-Rule" id="MF_02033"/>
    </source>
</evidence>
<proteinExistence type="inferred from homology"/>
<sequence>MAHQSAICGIDIGNTAVKVAIASVSSNTQPEIIGAASVPSLAVRSGEIVDIQEIVECIRDAIGQASAMAGVQVKRAFVAANGPHIETRMSRGTIAVARADGEITAGDISRVMQTAQVVSLPPNREILHVIPREFIIDTTERVRDPVGMKGMRLEVDVVIVHGASRPLKNIARCVQDCGVGVAGFVYGPLASSLVALDRHQKEFGVAHLDVGGGTASLTVWDQADLIHAAVMKVGSRHITNDLAILLRTSLENAERIKIELGSVNEAIDRRRKIDTIDLTSYMDEPFIATRRQLLHVIDARARELLDLVVDELKKAGKHGQLPAGVILSGGGSKLPGFVSLVRDTLGLPVRQAKPIGVTAFDAAHDPAYSVALGLVAWGFLQDKTERIHSPVFSGGQEAVGSVIRWLKNFLP</sequence>
<dbReference type="Gene3D" id="3.30.420.40">
    <property type="match status" value="2"/>
</dbReference>
<evidence type="ECO:0000256" key="2">
    <source>
        <dbReference type="ARBA" id="ARBA00022618"/>
    </source>
</evidence>
<dbReference type="Pfam" id="PF02491">
    <property type="entry name" value="SHS2_FTSA"/>
    <property type="match status" value="1"/>
</dbReference>
<dbReference type="NCBIfam" id="TIGR01174">
    <property type="entry name" value="ftsA"/>
    <property type="match status" value="1"/>
</dbReference>
<dbReference type="GO" id="GO:0043093">
    <property type="term" value="P:FtsZ-dependent cytokinesis"/>
    <property type="evidence" value="ECO:0007669"/>
    <property type="project" value="UniProtKB-UniRule"/>
</dbReference>
<keyword evidence="1 5" id="KW-1003">Cell membrane</keyword>
<comment type="subcellular location">
    <subcellularLocation>
        <location evidence="5">Cell membrane</location>
        <topology evidence="5">Peripheral membrane protein</topology>
        <orientation evidence="5">Cytoplasmic side</orientation>
    </subcellularLocation>
    <text evidence="5">Localizes to the Z ring in an FtsZ-dependent manner. Targeted to the membrane through a conserved C-terminal amphipathic helix.</text>
</comment>
<dbReference type="Gene3D" id="3.30.1490.110">
    <property type="match status" value="1"/>
</dbReference>
<reference evidence="8 9" key="1">
    <citation type="journal article" date="2015" name="Nature">
        <title>rRNA introns, odd ribosomes, and small enigmatic genomes across a large radiation of phyla.</title>
        <authorList>
            <person name="Brown C.T."/>
            <person name="Hug L.A."/>
            <person name="Thomas B.C."/>
            <person name="Sharon I."/>
            <person name="Castelle C.J."/>
            <person name="Singh A."/>
            <person name="Wilkins M.J."/>
            <person name="Williams K.H."/>
            <person name="Banfield J.F."/>
        </authorList>
    </citation>
    <scope>NUCLEOTIDE SEQUENCE [LARGE SCALE GENOMIC DNA]</scope>
</reference>
<keyword evidence="3 5" id="KW-0472">Membrane</keyword>
<comment type="similarity">
    <text evidence="5 6">Belongs to the FtsA/MreB family.</text>
</comment>
<dbReference type="Pfam" id="PF14450">
    <property type="entry name" value="FtsA"/>
    <property type="match status" value="1"/>
</dbReference>
<dbReference type="InterPro" id="IPR043129">
    <property type="entry name" value="ATPase_NBD"/>
</dbReference>